<dbReference type="Proteomes" id="UP001590950">
    <property type="component" value="Unassembled WGS sequence"/>
</dbReference>
<comment type="caution">
    <text evidence="2">The sequence shown here is derived from an EMBL/GenBank/DDBJ whole genome shotgun (WGS) entry which is preliminary data.</text>
</comment>
<feature type="region of interest" description="Disordered" evidence="1">
    <location>
        <begin position="80"/>
        <end position="106"/>
    </location>
</feature>
<evidence type="ECO:0000256" key="1">
    <source>
        <dbReference type="SAM" id="MobiDB-lite"/>
    </source>
</evidence>
<sequence>MVCLLDGPSGQNTRLLTKYGKEHNAWNLRTVSHLSLQYLIAGLSCLERWAQELVSHRFAEITFVTPELILIRWKELAESRGQDGAGRSKAHVPACQEPRETMCSLA</sequence>
<evidence type="ECO:0000313" key="3">
    <source>
        <dbReference type="Proteomes" id="UP001590950"/>
    </source>
</evidence>
<gene>
    <name evidence="2" type="ORF">N7G274_009557</name>
</gene>
<keyword evidence="3" id="KW-1185">Reference proteome</keyword>
<dbReference type="EMBL" id="JBEFKJ010000038">
    <property type="protein sequence ID" value="KAL2037612.1"/>
    <property type="molecule type" value="Genomic_DNA"/>
</dbReference>
<name>A0ABR3ZVH8_9LECA</name>
<evidence type="ECO:0000313" key="2">
    <source>
        <dbReference type="EMBL" id="KAL2037612.1"/>
    </source>
</evidence>
<accession>A0ABR3ZVH8</accession>
<proteinExistence type="predicted"/>
<organism evidence="2 3">
    <name type="scientific">Stereocaulon virgatum</name>
    <dbReference type="NCBI Taxonomy" id="373712"/>
    <lineage>
        <taxon>Eukaryota</taxon>
        <taxon>Fungi</taxon>
        <taxon>Dikarya</taxon>
        <taxon>Ascomycota</taxon>
        <taxon>Pezizomycotina</taxon>
        <taxon>Lecanoromycetes</taxon>
        <taxon>OSLEUM clade</taxon>
        <taxon>Lecanoromycetidae</taxon>
        <taxon>Lecanorales</taxon>
        <taxon>Lecanorineae</taxon>
        <taxon>Stereocaulaceae</taxon>
        <taxon>Stereocaulon</taxon>
    </lineage>
</organism>
<protein>
    <submittedName>
        <fullName evidence="2">Uncharacterized protein</fullName>
    </submittedName>
</protein>
<reference evidence="2 3" key="1">
    <citation type="submission" date="2024-09" db="EMBL/GenBank/DDBJ databases">
        <title>Rethinking Asexuality: The Enigmatic Case of Functional Sexual Genes in Lepraria (Stereocaulaceae).</title>
        <authorList>
            <person name="Doellman M."/>
            <person name="Sun Y."/>
            <person name="Barcenas-Pena A."/>
            <person name="Lumbsch H.T."/>
            <person name="Grewe F."/>
        </authorList>
    </citation>
    <scope>NUCLEOTIDE SEQUENCE [LARGE SCALE GENOMIC DNA]</scope>
    <source>
        <strain evidence="2 3">Mercado 3170</strain>
    </source>
</reference>